<gene>
    <name evidence="1" type="ORF">RCOM_0481000</name>
</gene>
<reference evidence="2" key="1">
    <citation type="journal article" date="2010" name="Nat. Biotechnol.">
        <title>Draft genome sequence of the oilseed species Ricinus communis.</title>
        <authorList>
            <person name="Chan A.P."/>
            <person name="Crabtree J."/>
            <person name="Zhao Q."/>
            <person name="Lorenzi H."/>
            <person name="Orvis J."/>
            <person name="Puiu D."/>
            <person name="Melake-Berhan A."/>
            <person name="Jones K.M."/>
            <person name="Redman J."/>
            <person name="Chen G."/>
            <person name="Cahoon E.B."/>
            <person name="Gedil M."/>
            <person name="Stanke M."/>
            <person name="Haas B.J."/>
            <person name="Wortman J.R."/>
            <person name="Fraser-Liggett C.M."/>
            <person name="Ravel J."/>
            <person name="Rabinowicz P.D."/>
        </authorList>
    </citation>
    <scope>NUCLEOTIDE SEQUENCE [LARGE SCALE GENOMIC DNA]</scope>
    <source>
        <strain evidence="2">cv. Hale</strain>
    </source>
</reference>
<proteinExistence type="predicted"/>
<dbReference type="Proteomes" id="UP000008311">
    <property type="component" value="Unassembled WGS sequence"/>
</dbReference>
<organism evidence="1 2">
    <name type="scientific">Ricinus communis</name>
    <name type="common">Castor bean</name>
    <dbReference type="NCBI Taxonomy" id="3988"/>
    <lineage>
        <taxon>Eukaryota</taxon>
        <taxon>Viridiplantae</taxon>
        <taxon>Streptophyta</taxon>
        <taxon>Embryophyta</taxon>
        <taxon>Tracheophyta</taxon>
        <taxon>Spermatophyta</taxon>
        <taxon>Magnoliopsida</taxon>
        <taxon>eudicotyledons</taxon>
        <taxon>Gunneridae</taxon>
        <taxon>Pentapetalae</taxon>
        <taxon>rosids</taxon>
        <taxon>fabids</taxon>
        <taxon>Malpighiales</taxon>
        <taxon>Euphorbiaceae</taxon>
        <taxon>Acalyphoideae</taxon>
        <taxon>Acalypheae</taxon>
        <taxon>Ricinus</taxon>
    </lineage>
</organism>
<sequence length="50" mass="6054">MAPTERENNQLRERERERETEMFELWSEGEGMMMKFLEAMTATNIDVTRQ</sequence>
<dbReference type="EMBL" id="EQ974242">
    <property type="protein sequence ID" value="EEF31441.1"/>
    <property type="molecule type" value="Genomic_DNA"/>
</dbReference>
<name>B9SY57_RICCO</name>
<accession>B9SY57</accession>
<dbReference type="InParanoid" id="B9SY57"/>
<evidence type="ECO:0000313" key="2">
    <source>
        <dbReference type="Proteomes" id="UP000008311"/>
    </source>
</evidence>
<protein>
    <submittedName>
        <fullName evidence="1">Uncharacterized protein</fullName>
    </submittedName>
</protein>
<evidence type="ECO:0000313" key="1">
    <source>
        <dbReference type="EMBL" id="EEF31441.1"/>
    </source>
</evidence>
<keyword evidence="2" id="KW-1185">Reference proteome</keyword>
<dbReference type="AlphaFoldDB" id="B9SY57"/>